<dbReference type="EMBL" id="QQZY01000010">
    <property type="protein sequence ID" value="RDI73301.1"/>
    <property type="molecule type" value="Genomic_DNA"/>
</dbReference>
<evidence type="ECO:0000313" key="2">
    <source>
        <dbReference type="EMBL" id="RDI73301.1"/>
    </source>
</evidence>
<accession>A0A7M2YT11</accession>
<dbReference type="Proteomes" id="UP000254134">
    <property type="component" value="Unassembled WGS sequence"/>
</dbReference>
<name>A0A7M2YT11_9ACTN</name>
<dbReference type="RefSeq" id="WP_114797293.1">
    <property type="nucleotide sequence ID" value="NZ_QQZY01000010.1"/>
</dbReference>
<protein>
    <submittedName>
        <fullName evidence="2">Uncharacterized protein</fullName>
    </submittedName>
</protein>
<dbReference type="AlphaFoldDB" id="A0A7M2YT11"/>
<sequence length="65" mass="7182">MDDLTGTPRTVSSGEELVDVLQASYGLTREQAERQARLVEGKWANDLHGARPHVDPEDWLPKPAA</sequence>
<reference evidence="2 3" key="1">
    <citation type="submission" date="2018-07" db="EMBL/GenBank/DDBJ databases">
        <title>High-quality-draft genome sequence of Gaiella occulta.</title>
        <authorList>
            <person name="Severino R."/>
            <person name="Froufe H.J.C."/>
            <person name="Rainey F.A."/>
            <person name="Barroso C."/>
            <person name="Albuquerque L."/>
            <person name="Lobo-Da-Cunha A."/>
            <person name="Da Costa M.S."/>
            <person name="Egas C."/>
        </authorList>
    </citation>
    <scope>NUCLEOTIDE SEQUENCE [LARGE SCALE GENOMIC DNA]</scope>
    <source>
        <strain evidence="2 3">F2-233</strain>
    </source>
</reference>
<evidence type="ECO:0000256" key="1">
    <source>
        <dbReference type="SAM" id="MobiDB-lite"/>
    </source>
</evidence>
<proteinExistence type="predicted"/>
<keyword evidence="3" id="KW-1185">Reference proteome</keyword>
<evidence type="ECO:0000313" key="3">
    <source>
        <dbReference type="Proteomes" id="UP000254134"/>
    </source>
</evidence>
<organism evidence="2 3">
    <name type="scientific">Gaiella occulta</name>
    <dbReference type="NCBI Taxonomy" id="1002870"/>
    <lineage>
        <taxon>Bacteria</taxon>
        <taxon>Bacillati</taxon>
        <taxon>Actinomycetota</taxon>
        <taxon>Thermoleophilia</taxon>
        <taxon>Gaiellales</taxon>
        <taxon>Gaiellaceae</taxon>
        <taxon>Gaiella</taxon>
    </lineage>
</organism>
<gene>
    <name evidence="2" type="ORF">Gocc_2901</name>
</gene>
<feature type="region of interest" description="Disordered" evidence="1">
    <location>
        <begin position="45"/>
        <end position="65"/>
    </location>
</feature>
<reference evidence="3" key="2">
    <citation type="journal article" date="2019" name="MicrobiologyOpen">
        <title>High-quality draft genome sequence of Gaiella occulta isolated from a 150 meter deep mineral water borehole and comparison with the genome sequences of other deep-branching lineages of the phylum Actinobacteria.</title>
        <authorList>
            <person name="Severino R."/>
            <person name="Froufe H.J.C."/>
            <person name="Barroso C."/>
            <person name="Albuquerque L."/>
            <person name="Lobo-da-Cunha A."/>
            <person name="da Costa M.S."/>
            <person name="Egas C."/>
        </authorList>
    </citation>
    <scope>NUCLEOTIDE SEQUENCE [LARGE SCALE GENOMIC DNA]</scope>
    <source>
        <strain evidence="3">F2-233</strain>
    </source>
</reference>
<comment type="caution">
    <text evidence="2">The sequence shown here is derived from an EMBL/GenBank/DDBJ whole genome shotgun (WGS) entry which is preliminary data.</text>
</comment>